<evidence type="ECO:0000256" key="9">
    <source>
        <dbReference type="ARBA" id="ARBA00047597"/>
    </source>
</evidence>
<dbReference type="PROSITE" id="PS51996">
    <property type="entry name" value="TR_MART"/>
    <property type="match status" value="1"/>
</dbReference>
<accession>A0A818EXM0</accession>
<dbReference type="Gene3D" id="3.90.176.10">
    <property type="entry name" value="Toxin ADP-ribosyltransferase, Chain A, domain 1"/>
    <property type="match status" value="1"/>
</dbReference>
<name>A0A818EXM0_9BILA</name>
<dbReference type="GO" id="GO:0090729">
    <property type="term" value="F:toxin activity"/>
    <property type="evidence" value="ECO:0007669"/>
    <property type="project" value="UniProtKB-KW"/>
</dbReference>
<dbReference type="InterPro" id="IPR000768">
    <property type="entry name" value="ART"/>
</dbReference>
<dbReference type="OrthoDB" id="423533at2759"/>
<evidence type="ECO:0000256" key="10">
    <source>
        <dbReference type="RuleBase" id="RU361228"/>
    </source>
</evidence>
<evidence type="ECO:0000256" key="6">
    <source>
        <dbReference type="ARBA" id="ARBA00022679"/>
    </source>
</evidence>
<evidence type="ECO:0000313" key="11">
    <source>
        <dbReference type="EMBL" id="CAF3466363.1"/>
    </source>
</evidence>
<evidence type="ECO:0000256" key="7">
    <source>
        <dbReference type="ARBA" id="ARBA00022695"/>
    </source>
</evidence>
<dbReference type="AlphaFoldDB" id="A0A818EXM0"/>
<dbReference type="GO" id="GO:0003950">
    <property type="term" value="F:NAD+ poly-ADP-ribosyltransferase activity"/>
    <property type="evidence" value="ECO:0007669"/>
    <property type="project" value="TreeGrafter"/>
</dbReference>
<evidence type="ECO:0000256" key="5">
    <source>
        <dbReference type="ARBA" id="ARBA00022676"/>
    </source>
</evidence>
<reference evidence="11" key="1">
    <citation type="submission" date="2021-02" db="EMBL/GenBank/DDBJ databases">
        <authorList>
            <person name="Nowell W R."/>
        </authorList>
    </citation>
    <scope>NUCLEOTIDE SEQUENCE</scope>
</reference>
<dbReference type="EMBL" id="CAJNXB010006109">
    <property type="protein sequence ID" value="CAF3466363.1"/>
    <property type="molecule type" value="Genomic_DNA"/>
</dbReference>
<comment type="similarity">
    <text evidence="2 10">Belongs to the Arg-specific ADP-ribosyltransferase family.</text>
</comment>
<evidence type="ECO:0000256" key="8">
    <source>
        <dbReference type="ARBA" id="ARBA00023026"/>
    </source>
</evidence>
<dbReference type="GO" id="GO:0106274">
    <property type="term" value="F:NAD+-protein-arginine ADP-ribosyltransferase activity"/>
    <property type="evidence" value="ECO:0007669"/>
    <property type="project" value="UniProtKB-EC"/>
</dbReference>
<dbReference type="PANTHER" id="PTHR10339">
    <property type="entry name" value="ADP-RIBOSYLTRANSFERASE"/>
    <property type="match status" value="1"/>
</dbReference>
<keyword evidence="10" id="KW-0521">NADP</keyword>
<dbReference type="SUPFAM" id="SSF56399">
    <property type="entry name" value="ADP-ribosylation"/>
    <property type="match status" value="1"/>
</dbReference>
<evidence type="ECO:0000313" key="12">
    <source>
        <dbReference type="Proteomes" id="UP000663825"/>
    </source>
</evidence>
<proteinExistence type="inferred from homology"/>
<dbReference type="EC" id="2.4.2.31" evidence="10"/>
<gene>
    <name evidence="11" type="ORF">TIS948_LOCUS33013</name>
</gene>
<comment type="caution">
    <text evidence="11">The sequence shown here is derived from an EMBL/GenBank/DDBJ whole genome shotgun (WGS) entry which is preliminary data.</text>
</comment>
<dbReference type="PANTHER" id="PTHR10339:SF25">
    <property type="entry name" value="SECRETED EXOENZYME S"/>
    <property type="match status" value="1"/>
</dbReference>
<keyword evidence="8" id="KW-0843">Virulence</keyword>
<comment type="subcellular location">
    <subcellularLocation>
        <location evidence="1">Secreted</location>
    </subcellularLocation>
</comment>
<evidence type="ECO:0000256" key="1">
    <source>
        <dbReference type="ARBA" id="ARBA00004613"/>
    </source>
</evidence>
<keyword evidence="3" id="KW-0964">Secreted</keyword>
<comment type="catalytic activity">
    <reaction evidence="9 10">
        <text>L-arginyl-[protein] + NAD(+) = N(omega)-(ADP-D-ribosyl)-L-arginyl-[protein] + nicotinamide + H(+)</text>
        <dbReference type="Rhea" id="RHEA:19149"/>
        <dbReference type="Rhea" id="RHEA-COMP:10532"/>
        <dbReference type="Rhea" id="RHEA-COMP:15087"/>
        <dbReference type="ChEBI" id="CHEBI:15378"/>
        <dbReference type="ChEBI" id="CHEBI:17154"/>
        <dbReference type="ChEBI" id="CHEBI:29965"/>
        <dbReference type="ChEBI" id="CHEBI:57540"/>
        <dbReference type="ChEBI" id="CHEBI:142554"/>
        <dbReference type="EC" id="2.4.2.31"/>
    </reaction>
</comment>
<protein>
    <recommendedName>
        <fullName evidence="10">NAD(P)(+)--arginine ADP-ribosyltransferase</fullName>
        <ecNumber evidence="10">2.4.2.31</ecNumber>
    </recommendedName>
    <alternativeName>
        <fullName evidence="10">Mono(ADP-ribosyl)transferase</fullName>
    </alternativeName>
</protein>
<dbReference type="GO" id="GO:0016779">
    <property type="term" value="F:nucleotidyltransferase activity"/>
    <property type="evidence" value="ECO:0007669"/>
    <property type="project" value="UniProtKB-KW"/>
</dbReference>
<keyword evidence="4" id="KW-0800">Toxin</keyword>
<dbReference type="Pfam" id="PF01129">
    <property type="entry name" value="ART"/>
    <property type="match status" value="1"/>
</dbReference>
<sequence length="530" mass="60262">MDSLSTDESASIYLYTMEWPDALYHKLNAALRNKCRESLPIWFSYLKLFLTALFKLPDVEGEVLWRGIKKRFEDYKSGTHVAWWAFSSCTQSLSVLESNTYLGTTNTRTLFSIQAYNGKNIRNHSYYQNEDEILLLPGTYFQVVDQINPSPDLHIVQLKQVEPEQKLLGEPFKLKRALPISVPVSNAHDNSSKAVNANFAQSIDKKSAPPTQTKITFTGIPHSEERHGDIPESYAGFIWPNMTYMEQKYCYRVEPNLIPLFDRYTVVAFTVRLHGSPTTIKRGDGMLFTINCIEISALVRFTQIIFRGLISGEKVYKKRIDFTKFILKKVDLNWNGIDALELTSANVFAVHSITTGVVNAASTSGVPEIKNKNCTGSLLLERKITFTSLSRTEDKCDDIPNPYFGFIWPNMTYMDQKYSYRVEPNLIPLFDRYTVVAFTVRLHGSPTIIKRGDGMLFTINCIEISALAQFTQIIFRGLISGEKVYKKRIDFTKFILTKVDLNWNGIDALELTSANVFAVHSMTVGIPNNA</sequence>
<dbReference type="GO" id="GO:0005576">
    <property type="term" value="C:extracellular region"/>
    <property type="evidence" value="ECO:0007669"/>
    <property type="project" value="UniProtKB-SubCell"/>
</dbReference>
<keyword evidence="5 10" id="KW-0328">Glycosyltransferase</keyword>
<dbReference type="InterPro" id="IPR050999">
    <property type="entry name" value="ADP-ribosyltransferase_ARG"/>
</dbReference>
<evidence type="ECO:0000256" key="3">
    <source>
        <dbReference type="ARBA" id="ARBA00022525"/>
    </source>
</evidence>
<evidence type="ECO:0000256" key="4">
    <source>
        <dbReference type="ARBA" id="ARBA00022656"/>
    </source>
</evidence>
<keyword evidence="10" id="KW-0520">NAD</keyword>
<dbReference type="Proteomes" id="UP000663825">
    <property type="component" value="Unassembled WGS sequence"/>
</dbReference>
<evidence type="ECO:0000256" key="2">
    <source>
        <dbReference type="ARBA" id="ARBA00009558"/>
    </source>
</evidence>
<keyword evidence="7" id="KW-0548">Nucleotidyltransferase</keyword>
<keyword evidence="6 10" id="KW-0808">Transferase</keyword>
<organism evidence="11 12">
    <name type="scientific">Rotaria socialis</name>
    <dbReference type="NCBI Taxonomy" id="392032"/>
    <lineage>
        <taxon>Eukaryota</taxon>
        <taxon>Metazoa</taxon>
        <taxon>Spiralia</taxon>
        <taxon>Gnathifera</taxon>
        <taxon>Rotifera</taxon>
        <taxon>Eurotatoria</taxon>
        <taxon>Bdelloidea</taxon>
        <taxon>Philodinida</taxon>
        <taxon>Philodinidae</taxon>
        <taxon>Rotaria</taxon>
    </lineage>
</organism>